<evidence type="ECO:0000313" key="3">
    <source>
        <dbReference type="EMBL" id="MBB3038032.1"/>
    </source>
</evidence>
<name>A0A839RM93_9ACTN</name>
<feature type="transmembrane region" description="Helical" evidence="1">
    <location>
        <begin position="98"/>
        <end position="118"/>
    </location>
</feature>
<dbReference type="OrthoDB" id="9836942at2"/>
<feature type="transmembrane region" description="Helical" evidence="1">
    <location>
        <begin position="59"/>
        <end position="78"/>
    </location>
</feature>
<evidence type="ECO:0000313" key="4">
    <source>
        <dbReference type="Proteomes" id="UP000567922"/>
    </source>
</evidence>
<dbReference type="RefSeq" id="WP_064439921.1">
    <property type="nucleotide sequence ID" value="NZ_BDDI01000006.1"/>
</dbReference>
<protein>
    <submittedName>
        <fullName evidence="3">Uncharacterized protein</fullName>
    </submittedName>
</protein>
<evidence type="ECO:0000256" key="2">
    <source>
        <dbReference type="SAM" id="SignalP"/>
    </source>
</evidence>
<feature type="transmembrane region" description="Helical" evidence="1">
    <location>
        <begin position="32"/>
        <end position="52"/>
    </location>
</feature>
<keyword evidence="2" id="KW-0732">Signal</keyword>
<dbReference type="AlphaFoldDB" id="A0A839RM93"/>
<comment type="caution">
    <text evidence="3">The sequence shown here is derived from an EMBL/GenBank/DDBJ whole genome shotgun (WGS) entry which is preliminary data.</text>
</comment>
<keyword evidence="1" id="KW-0472">Membrane</keyword>
<feature type="chain" id="PRO_5033054979" evidence="2">
    <location>
        <begin position="23"/>
        <end position="176"/>
    </location>
</feature>
<dbReference type="EMBL" id="JACHWS010000002">
    <property type="protein sequence ID" value="MBB3038032.1"/>
    <property type="molecule type" value="Genomic_DNA"/>
</dbReference>
<accession>A0A839RM93</accession>
<reference evidence="3 4" key="1">
    <citation type="submission" date="2020-08" db="EMBL/GenBank/DDBJ databases">
        <title>Sequencing the genomes of 1000 actinobacteria strains.</title>
        <authorList>
            <person name="Klenk H.-P."/>
        </authorList>
    </citation>
    <scope>NUCLEOTIDE SEQUENCE [LARGE SCALE GENOMIC DNA]</scope>
    <source>
        <strain evidence="3 4">DSM 45258</strain>
    </source>
</reference>
<keyword evidence="4" id="KW-1185">Reference proteome</keyword>
<keyword evidence="1" id="KW-1133">Transmembrane helix</keyword>
<organism evidence="3 4">
    <name type="scientific">Hoyosella altamirensis</name>
    <dbReference type="NCBI Taxonomy" id="616997"/>
    <lineage>
        <taxon>Bacteria</taxon>
        <taxon>Bacillati</taxon>
        <taxon>Actinomycetota</taxon>
        <taxon>Actinomycetes</taxon>
        <taxon>Mycobacteriales</taxon>
        <taxon>Hoyosellaceae</taxon>
        <taxon>Hoyosella</taxon>
    </lineage>
</organism>
<evidence type="ECO:0000256" key="1">
    <source>
        <dbReference type="SAM" id="Phobius"/>
    </source>
</evidence>
<dbReference type="Proteomes" id="UP000567922">
    <property type="component" value="Unassembled WGS sequence"/>
</dbReference>
<sequence length="176" mass="17579">MTNGRSIATALVCAAITLAAHGAAGGHLDPSGLIALAPIAVIVGCHAISAFTSGQWWKLAGVLGAGQAAGHLVLHLTGHPHVAGVAEAATPAAPPDSAAMLSAHAVATLLCALLLMWADHLVHMVSTTVQALLFLVVGPVKHGAAGAPRIPGSQTARRLPDHLGSCVSWRGPPVVV</sequence>
<gene>
    <name evidence="3" type="ORF">FHU29_002481</name>
</gene>
<proteinExistence type="predicted"/>
<keyword evidence="1" id="KW-0812">Transmembrane</keyword>
<feature type="signal peptide" evidence="2">
    <location>
        <begin position="1"/>
        <end position="22"/>
    </location>
</feature>